<comment type="subcellular location">
    <subcellularLocation>
        <location evidence="1">Cell membrane</location>
        <topology evidence="1">Multi-pass membrane protein</topology>
    </subcellularLocation>
</comment>
<feature type="transmembrane region" description="Helical" evidence="11">
    <location>
        <begin position="321"/>
        <end position="339"/>
    </location>
</feature>
<dbReference type="InterPro" id="IPR002185">
    <property type="entry name" value="Dopamine_D4_rcpt"/>
</dbReference>
<keyword evidence="8 10" id="KW-0675">Receptor</keyword>
<evidence type="ECO:0000256" key="5">
    <source>
        <dbReference type="ARBA" id="ARBA00023040"/>
    </source>
</evidence>
<evidence type="ECO:0000256" key="8">
    <source>
        <dbReference type="ARBA" id="ARBA00023170"/>
    </source>
</evidence>
<keyword evidence="3 10" id="KW-0812">Transmembrane</keyword>
<dbReference type="AlphaFoldDB" id="A0A6P3VLW7"/>
<keyword evidence="6 11" id="KW-0472">Membrane</keyword>
<dbReference type="Pfam" id="PF00001">
    <property type="entry name" value="7tm_1"/>
    <property type="match status" value="1"/>
</dbReference>
<dbReference type="CTD" id="503565"/>
<feature type="transmembrane region" description="Helical" evidence="11">
    <location>
        <begin position="23"/>
        <end position="46"/>
    </location>
</feature>
<evidence type="ECO:0000256" key="10">
    <source>
        <dbReference type="RuleBase" id="RU000688"/>
    </source>
</evidence>
<sequence length="397" mass="45225">MSTNVTNSNCCTQHAVIHYNFPVLVFGILLIIVIICGNALVCLSVYREKALKTTTNYFIVSLAVSDLMLAVLVLPLYVYAEFQGGIWSSNMIVCDGLMTMDVMLCTASILNLCAISVDRFIAVAVPLHYNRKHVDNRQIILLSATWLLAFAVASPILFGINNVPERDTSECKLEDDNYVLYSSICSFFIPCPIMLLLYCRMFYGLRQWEEARKAKLLKSIQTCRNLQQASALPPPVSALRQQQEPQHPQHPRLPRIIAKDLAQARLEEMDDLAAPEFPLPAEYKERVIKTVSYPNVTYSPSPRKKKKGAKMNGRERKAMKVLPVIVGAFLFCWTPFFVVHTTRAMCESCDISPYLMSTVTWLGYINSALNPIIYTVFNTEFRKFFRKFVFTWILRRT</sequence>
<dbReference type="InterPro" id="IPR000276">
    <property type="entry name" value="GPCR_Rhodpsn"/>
</dbReference>
<evidence type="ECO:0000256" key="11">
    <source>
        <dbReference type="SAM" id="Phobius"/>
    </source>
</evidence>
<dbReference type="PROSITE" id="PS00237">
    <property type="entry name" value="G_PROTEIN_RECEP_F1_1"/>
    <property type="match status" value="1"/>
</dbReference>
<dbReference type="FunFam" id="1.20.1070.10:FF:000066">
    <property type="entry name" value="Dopamine receptor D3"/>
    <property type="match status" value="1"/>
</dbReference>
<proteinExistence type="inferred from homology"/>
<evidence type="ECO:0000256" key="7">
    <source>
        <dbReference type="ARBA" id="ARBA00023157"/>
    </source>
</evidence>
<evidence type="ECO:0000256" key="9">
    <source>
        <dbReference type="ARBA" id="ARBA00023224"/>
    </source>
</evidence>
<dbReference type="GO" id="GO:0014059">
    <property type="term" value="P:regulation of dopamine secretion"/>
    <property type="evidence" value="ECO:0007669"/>
    <property type="project" value="TreeGrafter"/>
</dbReference>
<gene>
    <name evidence="14" type="primary">drd4b</name>
</gene>
<dbReference type="RefSeq" id="XP_012674653.1">
    <property type="nucleotide sequence ID" value="XM_012819199.3"/>
</dbReference>
<keyword evidence="7" id="KW-1015">Disulfide bond</keyword>
<dbReference type="PRINTS" id="PR00237">
    <property type="entry name" value="GPCRRHODOPSN"/>
</dbReference>
<keyword evidence="13" id="KW-1185">Reference proteome</keyword>
<comment type="similarity">
    <text evidence="10">Belongs to the G-protein coupled receptor 1 family.</text>
</comment>
<dbReference type="GO" id="GO:0071875">
    <property type="term" value="P:adrenergic receptor signaling pathway"/>
    <property type="evidence" value="ECO:0007669"/>
    <property type="project" value="UniProtKB-ARBA"/>
</dbReference>
<dbReference type="GO" id="GO:0001591">
    <property type="term" value="F:dopamine neurotransmitter receptor activity, coupled via Gi/Go"/>
    <property type="evidence" value="ECO:0007669"/>
    <property type="project" value="TreeGrafter"/>
</dbReference>
<evidence type="ECO:0000256" key="1">
    <source>
        <dbReference type="ARBA" id="ARBA00004651"/>
    </source>
</evidence>
<dbReference type="SUPFAM" id="SSF81321">
    <property type="entry name" value="Family A G protein-coupled receptor-like"/>
    <property type="match status" value="1"/>
</dbReference>
<dbReference type="GO" id="GO:0007195">
    <property type="term" value="P:adenylate cyclase-inhibiting dopamine receptor signaling pathway"/>
    <property type="evidence" value="ECO:0007669"/>
    <property type="project" value="InterPro"/>
</dbReference>
<keyword evidence="5 10" id="KW-0297">G-protein coupled receptor</keyword>
<accession>A0A6P3VLW7</accession>
<keyword evidence="2" id="KW-1003">Cell membrane</keyword>
<dbReference type="SMART" id="SM01381">
    <property type="entry name" value="7TM_GPCR_Srsx"/>
    <property type="match status" value="1"/>
</dbReference>
<keyword evidence="4 11" id="KW-1133">Transmembrane helix</keyword>
<feature type="domain" description="G-protein coupled receptors family 1 profile" evidence="12">
    <location>
        <begin position="37"/>
        <end position="374"/>
    </location>
</feature>
<name>A0A6P3VLW7_CLUHA</name>
<dbReference type="PRINTS" id="PR00569">
    <property type="entry name" value="DOPAMINED4R"/>
</dbReference>
<feature type="transmembrane region" description="Helical" evidence="11">
    <location>
        <begin position="359"/>
        <end position="377"/>
    </location>
</feature>
<feature type="transmembrane region" description="Helical" evidence="11">
    <location>
        <begin position="58"/>
        <end position="80"/>
    </location>
</feature>
<organism evidence="13 14">
    <name type="scientific">Clupea harengus</name>
    <name type="common">Atlantic herring</name>
    <dbReference type="NCBI Taxonomy" id="7950"/>
    <lineage>
        <taxon>Eukaryota</taxon>
        <taxon>Metazoa</taxon>
        <taxon>Chordata</taxon>
        <taxon>Craniata</taxon>
        <taxon>Vertebrata</taxon>
        <taxon>Euteleostomi</taxon>
        <taxon>Actinopterygii</taxon>
        <taxon>Neopterygii</taxon>
        <taxon>Teleostei</taxon>
        <taxon>Clupei</taxon>
        <taxon>Clupeiformes</taxon>
        <taxon>Clupeoidei</taxon>
        <taxon>Clupeidae</taxon>
        <taxon>Clupea</taxon>
    </lineage>
</organism>
<dbReference type="PANTHER" id="PTHR24248:SF143">
    <property type="entry name" value="D(4) DOPAMINE RECEPTOR"/>
    <property type="match status" value="1"/>
</dbReference>
<dbReference type="Proteomes" id="UP000515152">
    <property type="component" value="Chromosome 6"/>
</dbReference>
<dbReference type="GO" id="GO:0051967">
    <property type="term" value="P:negative regulation of synaptic transmission, glutamatergic"/>
    <property type="evidence" value="ECO:0007669"/>
    <property type="project" value="TreeGrafter"/>
</dbReference>
<evidence type="ECO:0000256" key="4">
    <source>
        <dbReference type="ARBA" id="ARBA00022989"/>
    </source>
</evidence>
<dbReference type="GeneID" id="105892881"/>
<reference evidence="14" key="1">
    <citation type="submission" date="2025-08" db="UniProtKB">
        <authorList>
            <consortium name="RefSeq"/>
        </authorList>
    </citation>
    <scope>IDENTIFICATION</scope>
</reference>
<evidence type="ECO:0000256" key="2">
    <source>
        <dbReference type="ARBA" id="ARBA00022475"/>
    </source>
</evidence>
<dbReference type="CDD" id="cd15308">
    <property type="entry name" value="7tmA_D4_dopamine_R"/>
    <property type="match status" value="1"/>
</dbReference>
<dbReference type="Gene3D" id="1.20.1070.10">
    <property type="entry name" value="Rhodopsin 7-helix transmembrane proteins"/>
    <property type="match status" value="1"/>
</dbReference>
<keyword evidence="9 10" id="KW-0807">Transducer</keyword>
<evidence type="ECO:0000259" key="12">
    <source>
        <dbReference type="PROSITE" id="PS50262"/>
    </source>
</evidence>
<dbReference type="GO" id="GO:0005886">
    <property type="term" value="C:plasma membrane"/>
    <property type="evidence" value="ECO:0007669"/>
    <property type="project" value="UniProtKB-SubCell"/>
</dbReference>
<evidence type="ECO:0000313" key="13">
    <source>
        <dbReference type="Proteomes" id="UP000515152"/>
    </source>
</evidence>
<dbReference type="KEGG" id="char:105892881"/>
<evidence type="ECO:0000313" key="14">
    <source>
        <dbReference type="RefSeq" id="XP_012674653.1"/>
    </source>
</evidence>
<evidence type="ECO:0000256" key="3">
    <source>
        <dbReference type="ARBA" id="ARBA00022692"/>
    </source>
</evidence>
<dbReference type="OrthoDB" id="10010417at2759"/>
<dbReference type="InterPro" id="IPR017452">
    <property type="entry name" value="GPCR_Rhodpsn_7TM"/>
</dbReference>
<dbReference type="GO" id="GO:0043266">
    <property type="term" value="P:regulation of potassium ion transport"/>
    <property type="evidence" value="ECO:0007669"/>
    <property type="project" value="TreeGrafter"/>
</dbReference>
<dbReference type="GO" id="GO:0004930">
    <property type="term" value="F:G protein-coupled receptor activity"/>
    <property type="evidence" value="ECO:0007669"/>
    <property type="project" value="UniProtKB-KW"/>
</dbReference>
<feature type="transmembrane region" description="Helical" evidence="11">
    <location>
        <begin position="100"/>
        <end position="127"/>
    </location>
</feature>
<dbReference type="PANTHER" id="PTHR24248">
    <property type="entry name" value="ADRENERGIC RECEPTOR-RELATED G-PROTEIN COUPLED RECEPTOR"/>
    <property type="match status" value="1"/>
</dbReference>
<dbReference type="GO" id="GO:0051481">
    <property type="term" value="P:negative regulation of cytosolic calcium ion concentration"/>
    <property type="evidence" value="ECO:0007669"/>
    <property type="project" value="TreeGrafter"/>
</dbReference>
<evidence type="ECO:0000256" key="6">
    <source>
        <dbReference type="ARBA" id="ARBA00023136"/>
    </source>
</evidence>
<dbReference type="PRINTS" id="PR00242">
    <property type="entry name" value="DOPAMINER"/>
</dbReference>
<dbReference type="InterPro" id="IPR000929">
    <property type="entry name" value="Dopamine_rcpt"/>
</dbReference>
<dbReference type="GO" id="GO:0045202">
    <property type="term" value="C:synapse"/>
    <property type="evidence" value="ECO:0007669"/>
    <property type="project" value="GOC"/>
</dbReference>
<protein>
    <submittedName>
        <fullName evidence="14">Dopamine receptor D4b</fullName>
    </submittedName>
</protein>
<feature type="transmembrane region" description="Helical" evidence="11">
    <location>
        <begin position="178"/>
        <end position="198"/>
    </location>
</feature>
<dbReference type="PROSITE" id="PS50262">
    <property type="entry name" value="G_PROTEIN_RECEP_F1_2"/>
    <property type="match status" value="1"/>
</dbReference>
<feature type="transmembrane region" description="Helical" evidence="11">
    <location>
        <begin position="139"/>
        <end position="158"/>
    </location>
</feature>
<dbReference type="GO" id="GO:0060158">
    <property type="term" value="P:phospholipase C-activating dopamine receptor signaling pathway"/>
    <property type="evidence" value="ECO:0007669"/>
    <property type="project" value="TreeGrafter"/>
</dbReference>